<dbReference type="PANTHER" id="PTHR30632:SF0">
    <property type="entry name" value="SULFATE-BINDING PROTEIN"/>
    <property type="match status" value="1"/>
</dbReference>
<dbReference type="GO" id="GO:0030973">
    <property type="term" value="F:molybdate ion binding"/>
    <property type="evidence" value="ECO:0007669"/>
    <property type="project" value="TreeGrafter"/>
</dbReference>
<feature type="region of interest" description="Disordered" evidence="14">
    <location>
        <begin position="26"/>
        <end position="47"/>
    </location>
</feature>
<comment type="function">
    <text evidence="9">Involved in the transport of molybdenum into the cell. Part of the binding-protein-dependent transport system ModABCD.</text>
</comment>
<proteinExistence type="inferred from homology"/>
<keyword evidence="6 15" id="KW-0732">Signal</keyword>
<sequence>MKKLSLLLVSVMLFGLLAGCAAPTATQTPTTAPVATSAPTEAPTAEPTAISAPVTLNIMAAASLTEAFNEIAPVFEAAHPGVTLVFNFAGSQQLAQQLTSAAPADVFASANDKQMGVAVDGGRIDKDTPVPFVQNALVVIVPADNPAGITTLADLAKSGIKLDLAAKEVPVGQYALDFLTKADKDATLGNDYSAKVLANVVSYEENVKAVLTKVSLGEADAGIVYSTDAATLPDKVKQIEISDDLNVIANYPIAVVKDSANAELAQAFVDYILSADGQQVLQKYGFLPVK</sequence>
<comment type="subcellular location">
    <subcellularLocation>
        <location evidence="1">Cell membrane</location>
    </subcellularLocation>
</comment>
<dbReference type="AlphaFoldDB" id="A0A0S7BIA3"/>
<keyword evidence="17" id="KW-1185">Reference proteome</keyword>
<feature type="binding site" evidence="13">
    <location>
        <position position="207"/>
    </location>
    <ligand>
        <name>molybdate</name>
        <dbReference type="ChEBI" id="CHEBI:36264"/>
    </ligand>
</feature>
<evidence type="ECO:0000256" key="5">
    <source>
        <dbReference type="ARBA" id="ARBA00022723"/>
    </source>
</evidence>
<dbReference type="OrthoDB" id="9785015at2"/>
<evidence type="ECO:0000256" key="10">
    <source>
        <dbReference type="ARBA" id="ARBA00062515"/>
    </source>
</evidence>
<dbReference type="EMBL" id="DF967972">
    <property type="protein sequence ID" value="GAP14323.1"/>
    <property type="molecule type" value="Genomic_DNA"/>
</dbReference>
<dbReference type="PIRSF" id="PIRSF004846">
    <property type="entry name" value="ModA"/>
    <property type="match status" value="1"/>
</dbReference>
<keyword evidence="13" id="KW-0500">Molybdenum</keyword>
<dbReference type="GO" id="GO:0046872">
    <property type="term" value="F:metal ion binding"/>
    <property type="evidence" value="ECO:0007669"/>
    <property type="project" value="UniProtKB-KW"/>
</dbReference>
<evidence type="ECO:0000256" key="15">
    <source>
        <dbReference type="SAM" id="SignalP"/>
    </source>
</evidence>
<feature type="binding site" evidence="13">
    <location>
        <position position="63"/>
    </location>
    <ligand>
        <name>molybdate</name>
        <dbReference type="ChEBI" id="CHEBI:36264"/>
    </ligand>
</feature>
<dbReference type="RefSeq" id="WP_075073591.1">
    <property type="nucleotide sequence ID" value="NZ_DF967972.1"/>
</dbReference>
<keyword evidence="8" id="KW-0826">Tungsten</keyword>
<dbReference type="CDD" id="cd13538">
    <property type="entry name" value="PBP2_ModA_like_1"/>
    <property type="match status" value="1"/>
</dbReference>
<dbReference type="NCBIfam" id="TIGR01256">
    <property type="entry name" value="modA"/>
    <property type="match status" value="1"/>
</dbReference>
<keyword evidence="3" id="KW-0813">Transport</keyword>
<evidence type="ECO:0000256" key="3">
    <source>
        <dbReference type="ARBA" id="ARBA00022448"/>
    </source>
</evidence>
<feature type="chain" id="PRO_5006632959" description="Molybdate-binding protein ModA" evidence="15">
    <location>
        <begin position="22"/>
        <end position="290"/>
    </location>
</feature>
<dbReference type="InterPro" id="IPR005950">
    <property type="entry name" value="ModA"/>
</dbReference>
<keyword evidence="7" id="KW-0472">Membrane</keyword>
<evidence type="ECO:0000256" key="1">
    <source>
        <dbReference type="ARBA" id="ARBA00004236"/>
    </source>
</evidence>
<comment type="similarity">
    <text evidence="2">Belongs to the bacterial solute-binding protein ModA family.</text>
</comment>
<evidence type="ECO:0000256" key="2">
    <source>
        <dbReference type="ARBA" id="ARBA00009175"/>
    </source>
</evidence>
<evidence type="ECO:0000256" key="14">
    <source>
        <dbReference type="SAM" id="MobiDB-lite"/>
    </source>
</evidence>
<gene>
    <name evidence="16" type="ORF">LARV_02090</name>
</gene>
<keyword evidence="5 13" id="KW-0479">Metal-binding</keyword>
<feature type="binding site" evidence="13">
    <location>
        <position position="91"/>
    </location>
    <ligand>
        <name>molybdate</name>
        <dbReference type="ChEBI" id="CHEBI:36264"/>
    </ligand>
</feature>
<comment type="subunit">
    <text evidence="10">The complex is composed of two ATP-binding proteins (ModC), two transmembrane proteins (ModB) and a solute-binding protein (ModA).</text>
</comment>
<reference evidence="16" key="1">
    <citation type="submission" date="2015-07" db="EMBL/GenBank/DDBJ databases">
        <title>Draft Genome Sequences of Anaerolinea thermolimosa IMO-1, Bellilinea caldifistulae GOMI-1, Leptolinea tardivitalis YMTK-2, Levilinea saccharolytica KIBI-1,Longilinea arvoryzae KOME-1, Previously Described as Members of the Anaerolineaceae (Chloroflexi).</title>
        <authorList>
            <person name="Sekiguchi Y."/>
            <person name="Ohashi A."/>
            <person name="Matsuura N."/>
            <person name="Tourlousse M.D."/>
        </authorList>
    </citation>
    <scope>NUCLEOTIDE SEQUENCE [LARGE SCALE GENOMIC DNA]</scope>
    <source>
        <strain evidence="16">KOME-1</strain>
    </source>
</reference>
<evidence type="ECO:0000256" key="12">
    <source>
        <dbReference type="ARBA" id="ARBA00078141"/>
    </source>
</evidence>
<organism evidence="16">
    <name type="scientific">Longilinea arvoryzae</name>
    <dbReference type="NCBI Taxonomy" id="360412"/>
    <lineage>
        <taxon>Bacteria</taxon>
        <taxon>Bacillati</taxon>
        <taxon>Chloroflexota</taxon>
        <taxon>Anaerolineae</taxon>
        <taxon>Anaerolineales</taxon>
        <taxon>Anaerolineaceae</taxon>
        <taxon>Longilinea</taxon>
    </lineage>
</organism>
<evidence type="ECO:0000256" key="9">
    <source>
        <dbReference type="ARBA" id="ARBA00056002"/>
    </source>
</evidence>
<evidence type="ECO:0000256" key="13">
    <source>
        <dbReference type="PIRSR" id="PIRSR004846-1"/>
    </source>
</evidence>
<dbReference type="InterPro" id="IPR050682">
    <property type="entry name" value="ModA/WtpA"/>
</dbReference>
<evidence type="ECO:0000256" key="7">
    <source>
        <dbReference type="ARBA" id="ARBA00023136"/>
    </source>
</evidence>
<protein>
    <recommendedName>
        <fullName evidence="11">Molybdate-binding protein ModA</fullName>
    </recommendedName>
    <alternativeName>
        <fullName evidence="12">Molybdate/tungstate-binding protein ModA</fullName>
    </alternativeName>
</protein>
<feature type="binding site" evidence="13">
    <location>
        <position position="225"/>
    </location>
    <ligand>
        <name>molybdate</name>
        <dbReference type="ChEBI" id="CHEBI:36264"/>
    </ligand>
</feature>
<dbReference type="Proteomes" id="UP000055060">
    <property type="component" value="Unassembled WGS sequence"/>
</dbReference>
<evidence type="ECO:0000256" key="11">
    <source>
        <dbReference type="ARBA" id="ARBA00073171"/>
    </source>
</evidence>
<evidence type="ECO:0000313" key="17">
    <source>
        <dbReference type="Proteomes" id="UP000055060"/>
    </source>
</evidence>
<dbReference type="PROSITE" id="PS51257">
    <property type="entry name" value="PROKAR_LIPOPROTEIN"/>
    <property type="match status" value="1"/>
</dbReference>
<evidence type="ECO:0000256" key="8">
    <source>
        <dbReference type="ARBA" id="ARBA00023245"/>
    </source>
</evidence>
<dbReference type="SUPFAM" id="SSF53850">
    <property type="entry name" value="Periplasmic binding protein-like II"/>
    <property type="match status" value="1"/>
</dbReference>
<dbReference type="GO" id="GO:0005886">
    <property type="term" value="C:plasma membrane"/>
    <property type="evidence" value="ECO:0007669"/>
    <property type="project" value="UniProtKB-SubCell"/>
</dbReference>
<name>A0A0S7BIA3_9CHLR</name>
<dbReference type="GO" id="GO:0015689">
    <property type="term" value="P:molybdate ion transport"/>
    <property type="evidence" value="ECO:0007669"/>
    <property type="project" value="InterPro"/>
</dbReference>
<accession>A0A0S7BIA3</accession>
<evidence type="ECO:0000256" key="4">
    <source>
        <dbReference type="ARBA" id="ARBA00022475"/>
    </source>
</evidence>
<keyword evidence="4" id="KW-1003">Cell membrane</keyword>
<dbReference type="FunFam" id="3.40.190.10:FF:000030">
    <property type="entry name" value="Molybdate ABC transporter substrate-binding protein"/>
    <property type="match status" value="1"/>
</dbReference>
<evidence type="ECO:0000313" key="16">
    <source>
        <dbReference type="EMBL" id="GAP14323.1"/>
    </source>
</evidence>
<dbReference type="Pfam" id="PF13531">
    <property type="entry name" value="SBP_bac_11"/>
    <property type="match status" value="1"/>
</dbReference>
<dbReference type="PANTHER" id="PTHR30632">
    <property type="entry name" value="MOLYBDATE-BINDING PERIPLASMIC PROTEIN"/>
    <property type="match status" value="1"/>
</dbReference>
<dbReference type="STRING" id="360412.LARV_02090"/>
<feature type="signal peptide" evidence="15">
    <location>
        <begin position="1"/>
        <end position="21"/>
    </location>
</feature>
<evidence type="ECO:0000256" key="6">
    <source>
        <dbReference type="ARBA" id="ARBA00022729"/>
    </source>
</evidence>
<dbReference type="Gene3D" id="3.40.190.10">
    <property type="entry name" value="Periplasmic binding protein-like II"/>
    <property type="match status" value="2"/>
</dbReference>